<feature type="transmembrane region" description="Helical" evidence="1">
    <location>
        <begin position="52"/>
        <end position="72"/>
    </location>
</feature>
<dbReference type="Proteomes" id="UP000601108">
    <property type="component" value="Unassembled WGS sequence"/>
</dbReference>
<evidence type="ECO:0000256" key="1">
    <source>
        <dbReference type="SAM" id="Phobius"/>
    </source>
</evidence>
<accession>A0A918JY69</accession>
<organism evidence="2 3">
    <name type="scientific">Aquimarina muelleri</name>
    <dbReference type="NCBI Taxonomy" id="279356"/>
    <lineage>
        <taxon>Bacteria</taxon>
        <taxon>Pseudomonadati</taxon>
        <taxon>Bacteroidota</taxon>
        <taxon>Flavobacteriia</taxon>
        <taxon>Flavobacteriales</taxon>
        <taxon>Flavobacteriaceae</taxon>
        <taxon>Aquimarina</taxon>
    </lineage>
</organism>
<sequence length="143" mass="15907">MEELDMADGIIMDGVDITILFGEQDGTLHIGMVVFIVLLIIMAVIMQATIEVINLIIIGILITTAEVAIIPITEDQETHTLILPEVVNLTKLITIQDPETLQITTEIDKGILKEELMQQVDLDLQIIITTDHQIVQTLVPDQR</sequence>
<dbReference type="AlphaFoldDB" id="A0A918JY69"/>
<keyword evidence="1" id="KW-1133">Transmembrane helix</keyword>
<name>A0A918JY69_9FLAO</name>
<reference evidence="2 3" key="1">
    <citation type="journal article" date="2014" name="Int. J. Syst. Evol. Microbiol.">
        <title>Complete genome sequence of Corynebacterium casei LMG S-19264T (=DSM 44701T), isolated from a smear-ripened cheese.</title>
        <authorList>
            <consortium name="US DOE Joint Genome Institute (JGI-PGF)"/>
            <person name="Walter F."/>
            <person name="Albersmeier A."/>
            <person name="Kalinowski J."/>
            <person name="Ruckert C."/>
        </authorList>
    </citation>
    <scope>NUCLEOTIDE SEQUENCE [LARGE SCALE GENOMIC DNA]</scope>
    <source>
        <strain evidence="2 3">KCTC 12285</strain>
    </source>
</reference>
<keyword evidence="1" id="KW-0472">Membrane</keyword>
<feature type="transmembrane region" description="Helical" evidence="1">
    <location>
        <begin position="26"/>
        <end position="45"/>
    </location>
</feature>
<evidence type="ECO:0000313" key="2">
    <source>
        <dbReference type="EMBL" id="GGX20268.1"/>
    </source>
</evidence>
<comment type="caution">
    <text evidence="2">The sequence shown here is derived from an EMBL/GenBank/DDBJ whole genome shotgun (WGS) entry which is preliminary data.</text>
</comment>
<proteinExistence type="predicted"/>
<dbReference type="EMBL" id="BMWS01000014">
    <property type="protein sequence ID" value="GGX20268.1"/>
    <property type="molecule type" value="Genomic_DNA"/>
</dbReference>
<gene>
    <name evidence="2" type="ORF">GCM10007384_21940</name>
</gene>
<evidence type="ECO:0000313" key="3">
    <source>
        <dbReference type="Proteomes" id="UP000601108"/>
    </source>
</evidence>
<keyword evidence="1" id="KW-0812">Transmembrane</keyword>
<keyword evidence="3" id="KW-1185">Reference proteome</keyword>
<protein>
    <submittedName>
        <fullName evidence="2">Uncharacterized protein</fullName>
    </submittedName>
</protein>